<dbReference type="Pfam" id="PF13365">
    <property type="entry name" value="Trypsin_2"/>
    <property type="match status" value="1"/>
</dbReference>
<dbReference type="CDD" id="cd06719">
    <property type="entry name" value="PDZ2-4_Nma111p-like"/>
    <property type="match status" value="1"/>
</dbReference>
<accession>A0ABV2BYX7</accession>
<keyword evidence="1" id="KW-0732">Signal</keyword>
<evidence type="ECO:0000313" key="3">
    <source>
        <dbReference type="EMBL" id="MET1257135.1"/>
    </source>
</evidence>
<feature type="domain" description="PDZ-like" evidence="2">
    <location>
        <begin position="352"/>
        <end position="426"/>
    </location>
</feature>
<dbReference type="Proteomes" id="UP001548189">
    <property type="component" value="Unassembled WGS sequence"/>
</dbReference>
<sequence length="936" mass="105596">MYNRLILLLFFYITLPAAIASESSQWNKTIANISDSVVSIRVNVVRTFDTESSKTTQATGFVVDAKRGIILTNRHVVNPGPITAEAIFANNEEIDLTPIYRDPVHDFGFFQYNPQDLQFIQPKSLKLAKDGAKIGVDIKVIGNDSGEHMSILSGTLARLDRPAPQYRRGGYNDFNTFYFQSSADTSGGSSGSPVIDIQGQVIALNAGGNHHSSSSFFLPLYKVTQALKAIQNAQPVSRGTIFTTLTYQPYDEARRLGLSQKHEALFRKKNPVNGVLVIERLLAQSPAAQNLKIGDIILSARVNNQTIEYTGRFDAFELFLDQHVAQNITLTVSRFGQEINVEIPIADLHKATPRQYVQVAGGIFNNFSYQLARQTNLPIEGVYIASPGYMFSKAGINRGNVIQAINQQPIKHLDDFIQALSTLKQNEYFSIKYVSIGLPNQQQLANIEFQTRWHLSQSCQQNLLQHRWTCQQLNWHTQSQSSEPTQVKLTQYNNQYTAKIANSLVMVQSTLPYHIDGQNFQSYSGTGLILDAKQGLVLADRNTVPIKMLDVSLTISGVTEIPANVLFVHPIHSFVLLQYDPSLLPNTPLKSARLSEEKLSEGDTVWLVGYQTASRIIGEPVLVSSVEALKLPMPDVPQFRDANSDAIVIDQPPAVASGVLIDSKGIVRSWWTNFTLDSSGNQTIDRGLPVDEIIRIRNQWQKQQSIVVNSLEIEALPISIAQAKNYGLSNDWMKAIQNAAHKPQVLKVYTRTVGTDAFNKIQNGDLLLAIDQQIIRNYQDLHQRSQATEVMVTVWRDKKAINIPLKTHQLNQLDTNEIYLWGGAILQKPHRALAVQMGIEAQGVYVSWYWYGSPANRYHLTPLHRIIGLEDYKIESLEQFIRLTKEFRNKKYLRLRLMDLSKRESVITLKPDHQYWPTQKIFWDEKNSQWRNQLLD</sequence>
<dbReference type="InterPro" id="IPR043504">
    <property type="entry name" value="Peptidase_S1_PA_chymotrypsin"/>
</dbReference>
<dbReference type="PANTHER" id="PTHR46366:SF1">
    <property type="entry name" value="PDZ DOMAIN-CONTAINING PROTEIN C1685.05"/>
    <property type="match status" value="1"/>
</dbReference>
<feature type="chain" id="PRO_5045728516" evidence="1">
    <location>
        <begin position="21"/>
        <end position="936"/>
    </location>
</feature>
<reference evidence="3 4" key="1">
    <citation type="submission" date="2024-06" db="EMBL/GenBank/DDBJ databases">
        <authorList>
            <person name="Li F."/>
        </authorList>
    </citation>
    <scope>NUCLEOTIDE SEQUENCE [LARGE SCALE GENOMIC DNA]</scope>
    <source>
        <strain evidence="3 4">GXAS 311</strain>
    </source>
</reference>
<dbReference type="InterPro" id="IPR025926">
    <property type="entry name" value="PDZ-like_dom"/>
</dbReference>
<dbReference type="Gene3D" id="2.40.10.120">
    <property type="match status" value="1"/>
</dbReference>
<dbReference type="PANTHER" id="PTHR46366">
    <property type="entry name" value="PRO-APOPTOTIC SERINE PROTEASE NMA111"/>
    <property type="match status" value="1"/>
</dbReference>
<proteinExistence type="predicted"/>
<dbReference type="InterPro" id="IPR036034">
    <property type="entry name" value="PDZ_sf"/>
</dbReference>
<feature type="signal peptide" evidence="1">
    <location>
        <begin position="1"/>
        <end position="20"/>
    </location>
</feature>
<keyword evidence="4" id="KW-1185">Reference proteome</keyword>
<dbReference type="RefSeq" id="WP_353897718.1">
    <property type="nucleotide sequence ID" value="NZ_JBEVCJ010000036.1"/>
</dbReference>
<organism evidence="3 4">
    <name type="scientific">Aliikangiella maris</name>
    <dbReference type="NCBI Taxonomy" id="3162458"/>
    <lineage>
        <taxon>Bacteria</taxon>
        <taxon>Pseudomonadati</taxon>
        <taxon>Pseudomonadota</taxon>
        <taxon>Gammaproteobacteria</taxon>
        <taxon>Oceanospirillales</taxon>
        <taxon>Pleioneaceae</taxon>
        <taxon>Aliikangiella</taxon>
    </lineage>
</organism>
<dbReference type="InterPro" id="IPR009003">
    <property type="entry name" value="Peptidase_S1_PA"/>
</dbReference>
<dbReference type="EMBL" id="JBEVCJ010000036">
    <property type="protein sequence ID" value="MET1257135.1"/>
    <property type="molecule type" value="Genomic_DNA"/>
</dbReference>
<evidence type="ECO:0000313" key="4">
    <source>
        <dbReference type="Proteomes" id="UP001548189"/>
    </source>
</evidence>
<dbReference type="Gene3D" id="2.30.42.10">
    <property type="match status" value="2"/>
</dbReference>
<dbReference type="Gene3D" id="2.40.10.10">
    <property type="entry name" value="Trypsin-like serine proteases"/>
    <property type="match status" value="2"/>
</dbReference>
<comment type="caution">
    <text evidence="3">The sequence shown here is derived from an EMBL/GenBank/DDBJ whole genome shotgun (WGS) entry which is preliminary data.</text>
</comment>
<dbReference type="InterPro" id="IPR001940">
    <property type="entry name" value="Peptidase_S1C"/>
</dbReference>
<protein>
    <submittedName>
        <fullName evidence="3">Trypsin-like peptidase domain-containing protein</fullName>
    </submittedName>
</protein>
<evidence type="ECO:0000259" key="2">
    <source>
        <dbReference type="Pfam" id="PF12812"/>
    </source>
</evidence>
<name>A0ABV2BYX7_9GAMM</name>
<gene>
    <name evidence="3" type="ORF">ABVT43_18470</name>
</gene>
<dbReference type="SUPFAM" id="SSF50494">
    <property type="entry name" value="Trypsin-like serine proteases"/>
    <property type="match status" value="2"/>
</dbReference>
<evidence type="ECO:0000256" key="1">
    <source>
        <dbReference type="SAM" id="SignalP"/>
    </source>
</evidence>
<dbReference type="PRINTS" id="PR00834">
    <property type="entry name" value="PROTEASES2C"/>
</dbReference>
<dbReference type="SUPFAM" id="SSF50156">
    <property type="entry name" value="PDZ domain-like"/>
    <property type="match status" value="3"/>
</dbReference>
<dbReference type="Pfam" id="PF12812">
    <property type="entry name" value="PDZ_1"/>
    <property type="match status" value="1"/>
</dbReference>